<dbReference type="InterPro" id="IPR036259">
    <property type="entry name" value="MFS_trans_sf"/>
</dbReference>
<proteinExistence type="inferred from homology"/>
<dbReference type="PROSITE" id="PS50850">
    <property type="entry name" value="MFS"/>
    <property type="match status" value="1"/>
</dbReference>
<dbReference type="Pfam" id="PF07690">
    <property type="entry name" value="MFS_1"/>
    <property type="match status" value="1"/>
</dbReference>
<sequence>MRGNNSQPAAGPAHPDSLPERAHAQELRILIILSALMSFASISTDMYLPALPQLVHDLNTDMTQIELTISTFLIGFSLGQLFWGPASDRYGRRLPIMLGIGLFILGSVGCALAETAPQMLVWRVIQALGACAGPVLARAMVRDLYARERAAQMLSTLILMMAVAPLLGPLLGGQLLLYWSWRGIFWVLAIMGVVALIAMRYLPETLAPASRSQASLAVTMKDYVALAMDGRLLRYALAGGFYYGGCYAFIAGTPFAYVDYYQVSAQAYGLLFGANILGLMVLNFVNTRLVAKWGPERLFRYGAWAAAASALWLALDAWWGLGGVAGLAVPIFCYMSVSGFIVANSVASALALFPKQAGAASSLVGAMHYGSGVFSAALLGWCTDGTPWTMGWIVAVGGVGCLVFALWRRTEPEASCEPMSQPEPVR</sequence>
<organism evidence="10 11">
    <name type="scientific">Aeromonas media</name>
    <dbReference type="NCBI Taxonomy" id="651"/>
    <lineage>
        <taxon>Bacteria</taxon>
        <taxon>Pseudomonadati</taxon>
        <taxon>Pseudomonadota</taxon>
        <taxon>Gammaproteobacteria</taxon>
        <taxon>Aeromonadales</taxon>
        <taxon>Aeromonadaceae</taxon>
        <taxon>Aeromonas</taxon>
    </lineage>
</organism>
<feature type="transmembrane region" description="Helical" evidence="8">
    <location>
        <begin position="360"/>
        <end position="381"/>
    </location>
</feature>
<keyword evidence="6 8" id="KW-1133">Transmembrane helix</keyword>
<evidence type="ECO:0000256" key="6">
    <source>
        <dbReference type="ARBA" id="ARBA00022989"/>
    </source>
</evidence>
<dbReference type="CDD" id="cd17320">
    <property type="entry name" value="MFS_MdfA_MDR_like"/>
    <property type="match status" value="1"/>
</dbReference>
<name>A0AAP6GCX4_AERME</name>
<feature type="transmembrane region" description="Helical" evidence="8">
    <location>
        <begin position="267"/>
        <end position="286"/>
    </location>
</feature>
<dbReference type="SUPFAM" id="SSF103473">
    <property type="entry name" value="MFS general substrate transporter"/>
    <property type="match status" value="1"/>
</dbReference>
<evidence type="ECO:0000313" key="11">
    <source>
        <dbReference type="Proteomes" id="UP001285835"/>
    </source>
</evidence>
<evidence type="ECO:0000256" key="2">
    <source>
        <dbReference type="ARBA" id="ARBA00006236"/>
    </source>
</evidence>
<keyword evidence="4" id="KW-1003">Cell membrane</keyword>
<evidence type="ECO:0000313" key="10">
    <source>
        <dbReference type="EMBL" id="MDX7923150.1"/>
    </source>
</evidence>
<evidence type="ECO:0000256" key="3">
    <source>
        <dbReference type="ARBA" id="ARBA00022448"/>
    </source>
</evidence>
<feature type="transmembrane region" description="Helical" evidence="8">
    <location>
        <begin position="27"/>
        <end position="47"/>
    </location>
</feature>
<keyword evidence="3 8" id="KW-0813">Transport</keyword>
<gene>
    <name evidence="10" type="ORF">SJS82_14570</name>
</gene>
<dbReference type="InterPro" id="IPR020846">
    <property type="entry name" value="MFS_dom"/>
</dbReference>
<feature type="transmembrane region" description="Helical" evidence="8">
    <location>
        <begin position="298"/>
        <end position="321"/>
    </location>
</feature>
<feature type="transmembrane region" description="Helical" evidence="8">
    <location>
        <begin position="327"/>
        <end position="353"/>
    </location>
</feature>
<accession>A0AAP6GCX4</accession>
<dbReference type="InterPro" id="IPR004812">
    <property type="entry name" value="Efflux_drug-R_Bcr/CmlA"/>
</dbReference>
<evidence type="ECO:0000256" key="8">
    <source>
        <dbReference type="RuleBase" id="RU365088"/>
    </source>
</evidence>
<dbReference type="Proteomes" id="UP001285835">
    <property type="component" value="Unassembled WGS sequence"/>
</dbReference>
<evidence type="ECO:0000256" key="4">
    <source>
        <dbReference type="ARBA" id="ARBA00022475"/>
    </source>
</evidence>
<comment type="subcellular location">
    <subcellularLocation>
        <location evidence="8">Cell inner membrane</location>
        <topology evidence="8">Multi-pass membrane protein</topology>
    </subcellularLocation>
    <subcellularLocation>
        <location evidence="1">Cell membrane</location>
        <topology evidence="1">Multi-pass membrane protein</topology>
    </subcellularLocation>
</comment>
<evidence type="ECO:0000256" key="1">
    <source>
        <dbReference type="ARBA" id="ARBA00004651"/>
    </source>
</evidence>
<feature type="transmembrane region" description="Helical" evidence="8">
    <location>
        <begin position="67"/>
        <end position="84"/>
    </location>
</feature>
<feature type="transmembrane region" description="Helical" evidence="8">
    <location>
        <begin position="96"/>
        <end position="114"/>
    </location>
</feature>
<dbReference type="PANTHER" id="PTHR23502">
    <property type="entry name" value="MAJOR FACILITATOR SUPERFAMILY"/>
    <property type="match status" value="1"/>
</dbReference>
<comment type="similarity">
    <text evidence="2 8">Belongs to the major facilitator superfamily. Bcr/CmlA family.</text>
</comment>
<protein>
    <recommendedName>
        <fullName evidence="8">Bcr/CflA family efflux transporter</fullName>
    </recommendedName>
</protein>
<dbReference type="GO" id="GO:0042910">
    <property type="term" value="F:xenobiotic transmembrane transporter activity"/>
    <property type="evidence" value="ECO:0007669"/>
    <property type="project" value="InterPro"/>
</dbReference>
<dbReference type="Gene3D" id="1.20.1720.10">
    <property type="entry name" value="Multidrug resistance protein D"/>
    <property type="match status" value="1"/>
</dbReference>
<dbReference type="NCBIfam" id="NF008314">
    <property type="entry name" value="PRK11102.1"/>
    <property type="match status" value="1"/>
</dbReference>
<evidence type="ECO:0000259" key="9">
    <source>
        <dbReference type="PROSITE" id="PS50850"/>
    </source>
</evidence>
<dbReference type="NCBIfam" id="TIGR00710">
    <property type="entry name" value="efflux_Bcr_CflA"/>
    <property type="match status" value="1"/>
</dbReference>
<evidence type="ECO:0000256" key="7">
    <source>
        <dbReference type="ARBA" id="ARBA00023136"/>
    </source>
</evidence>
<dbReference type="AlphaFoldDB" id="A0AAP6GCX4"/>
<dbReference type="FunFam" id="1.20.1720.10:FF:000005">
    <property type="entry name" value="Bcr/CflA family efflux transporter"/>
    <property type="match status" value="1"/>
</dbReference>
<feature type="transmembrane region" description="Helical" evidence="8">
    <location>
        <begin position="183"/>
        <end position="202"/>
    </location>
</feature>
<feature type="transmembrane region" description="Helical" evidence="8">
    <location>
        <begin position="153"/>
        <end position="177"/>
    </location>
</feature>
<feature type="transmembrane region" description="Helical" evidence="8">
    <location>
        <begin position="120"/>
        <end position="141"/>
    </location>
</feature>
<dbReference type="EMBL" id="JAWZXF010000016">
    <property type="protein sequence ID" value="MDX7923150.1"/>
    <property type="molecule type" value="Genomic_DNA"/>
</dbReference>
<keyword evidence="7 8" id="KW-0472">Membrane</keyword>
<evidence type="ECO:0000256" key="5">
    <source>
        <dbReference type="ARBA" id="ARBA00022692"/>
    </source>
</evidence>
<reference evidence="10" key="1">
    <citation type="submission" date="2023-11" db="EMBL/GenBank/DDBJ databases">
        <title>WGS of Aeromonas in Northern Israel.</title>
        <authorList>
            <person name="Hershko Y."/>
        </authorList>
    </citation>
    <scope>NUCLEOTIDE SEQUENCE</scope>
    <source>
        <strain evidence="10">02297</strain>
    </source>
</reference>
<dbReference type="GO" id="GO:1990961">
    <property type="term" value="P:xenobiotic detoxification by transmembrane export across the plasma membrane"/>
    <property type="evidence" value="ECO:0007669"/>
    <property type="project" value="InterPro"/>
</dbReference>
<feature type="transmembrane region" description="Helical" evidence="8">
    <location>
        <begin position="387"/>
        <end position="407"/>
    </location>
</feature>
<feature type="transmembrane region" description="Helical" evidence="8">
    <location>
        <begin position="235"/>
        <end position="255"/>
    </location>
</feature>
<dbReference type="PANTHER" id="PTHR23502:SF132">
    <property type="entry name" value="POLYAMINE TRANSPORTER 2-RELATED"/>
    <property type="match status" value="1"/>
</dbReference>
<dbReference type="GO" id="GO:0015385">
    <property type="term" value="F:sodium:proton antiporter activity"/>
    <property type="evidence" value="ECO:0007669"/>
    <property type="project" value="TreeGrafter"/>
</dbReference>
<dbReference type="RefSeq" id="WP_319917492.1">
    <property type="nucleotide sequence ID" value="NZ_JAWZXF010000016.1"/>
</dbReference>
<feature type="domain" description="Major facilitator superfamily (MFS) profile" evidence="9">
    <location>
        <begin position="29"/>
        <end position="413"/>
    </location>
</feature>
<dbReference type="InterPro" id="IPR011701">
    <property type="entry name" value="MFS"/>
</dbReference>
<dbReference type="GO" id="GO:0005886">
    <property type="term" value="C:plasma membrane"/>
    <property type="evidence" value="ECO:0007669"/>
    <property type="project" value="UniProtKB-SubCell"/>
</dbReference>
<keyword evidence="8" id="KW-0997">Cell inner membrane</keyword>
<comment type="caution">
    <text evidence="10">The sequence shown here is derived from an EMBL/GenBank/DDBJ whole genome shotgun (WGS) entry which is preliminary data.</text>
</comment>
<keyword evidence="5 8" id="KW-0812">Transmembrane</keyword>